<dbReference type="PROSITE" id="PS00409">
    <property type="entry name" value="PROKAR_NTER_METHYL"/>
    <property type="match status" value="1"/>
</dbReference>
<gene>
    <name evidence="1" type="ORF">SAMN06296416_10932</name>
</gene>
<dbReference type="Proteomes" id="UP000219374">
    <property type="component" value="Unassembled WGS sequence"/>
</dbReference>
<sequence length="215" mass="23337">MKRSARGFTLIEVLLATMLLATGLALAFATLRASTAMVGRGEVIAQRNERIRAVQHFLRIHLASALPVAFATDTGTLQQSSFIGEPQRMRFVADLPDYLGRGGPYLYDVGMDERSGKLQIAFAMVQAGNTVEERVTPQPELLAADLRSVRFRYRGLDDNNALGPWQTQWQAAGILPLQVAVDMQSDDGTQWPELVVTLARSEGGRGGGALAPGLQ</sequence>
<dbReference type="OrthoDB" id="5801210at2"/>
<keyword evidence="2" id="KW-1185">Reference proteome</keyword>
<proteinExistence type="predicted"/>
<dbReference type="Pfam" id="PF07963">
    <property type="entry name" value="N_methyl"/>
    <property type="match status" value="1"/>
</dbReference>
<dbReference type="AlphaFoldDB" id="A0A286DCA4"/>
<organism evidence="1 2">
    <name type="scientific">Pseudoxanthomonas wuyuanensis</name>
    <dbReference type="NCBI Taxonomy" id="1073196"/>
    <lineage>
        <taxon>Bacteria</taxon>
        <taxon>Pseudomonadati</taxon>
        <taxon>Pseudomonadota</taxon>
        <taxon>Gammaproteobacteria</taxon>
        <taxon>Lysobacterales</taxon>
        <taxon>Lysobacteraceae</taxon>
        <taxon>Pseudoxanthomonas</taxon>
    </lineage>
</organism>
<accession>A0A286DCA4</accession>
<dbReference type="EMBL" id="OCND01000009">
    <property type="protein sequence ID" value="SOD56239.1"/>
    <property type="molecule type" value="Genomic_DNA"/>
</dbReference>
<dbReference type="NCBIfam" id="TIGR02532">
    <property type="entry name" value="IV_pilin_GFxxxE"/>
    <property type="match status" value="1"/>
</dbReference>
<name>A0A286DCA4_9GAMM</name>
<evidence type="ECO:0000313" key="2">
    <source>
        <dbReference type="Proteomes" id="UP000219374"/>
    </source>
</evidence>
<dbReference type="RefSeq" id="WP_097123045.1">
    <property type="nucleotide sequence ID" value="NZ_OCND01000009.1"/>
</dbReference>
<reference evidence="1 2" key="1">
    <citation type="submission" date="2017-09" db="EMBL/GenBank/DDBJ databases">
        <authorList>
            <person name="Ehlers B."/>
            <person name="Leendertz F.H."/>
        </authorList>
    </citation>
    <scope>NUCLEOTIDE SEQUENCE [LARGE SCALE GENOMIC DNA]</scope>
    <source>
        <strain evidence="1 2">CGMCC 1.10978</strain>
    </source>
</reference>
<protein>
    <submittedName>
        <fullName evidence="1">General secretion pathway protein J</fullName>
    </submittedName>
</protein>
<dbReference type="InterPro" id="IPR012902">
    <property type="entry name" value="N_methyl_site"/>
</dbReference>
<evidence type="ECO:0000313" key="1">
    <source>
        <dbReference type="EMBL" id="SOD56239.1"/>
    </source>
</evidence>